<dbReference type="GO" id="GO:0016020">
    <property type="term" value="C:membrane"/>
    <property type="evidence" value="ECO:0007669"/>
    <property type="project" value="UniProtKB-SubCell"/>
</dbReference>
<name>G3UCE7_LOXAF</name>
<dbReference type="InterPro" id="IPR036259">
    <property type="entry name" value="MFS_trans_sf"/>
</dbReference>
<feature type="transmembrane region" description="Helical" evidence="6">
    <location>
        <begin position="316"/>
        <end position="337"/>
    </location>
</feature>
<dbReference type="Pfam" id="PF00083">
    <property type="entry name" value="Sugar_tr"/>
    <property type="match status" value="1"/>
</dbReference>
<feature type="transmembrane region" description="Helical" evidence="6">
    <location>
        <begin position="375"/>
        <end position="396"/>
    </location>
</feature>
<evidence type="ECO:0000256" key="3">
    <source>
        <dbReference type="ARBA" id="ARBA00022989"/>
    </source>
</evidence>
<evidence type="ECO:0000256" key="4">
    <source>
        <dbReference type="ARBA" id="ARBA00023136"/>
    </source>
</evidence>
<evidence type="ECO:0000256" key="5">
    <source>
        <dbReference type="SAM" id="MobiDB-lite"/>
    </source>
</evidence>
<evidence type="ECO:0000256" key="1">
    <source>
        <dbReference type="ARBA" id="ARBA00004141"/>
    </source>
</evidence>
<comment type="subcellular location">
    <subcellularLocation>
        <location evidence="1">Membrane</location>
        <topology evidence="1">Multi-pass membrane protein</topology>
    </subcellularLocation>
</comment>
<keyword evidence="8" id="KW-1185">Reference proteome</keyword>
<keyword evidence="3 6" id="KW-1133">Transmembrane helix</keyword>
<protein>
    <submittedName>
        <fullName evidence="7">Solute carrier family 22 member 31</fullName>
    </submittedName>
</protein>
<dbReference type="Ensembl" id="ENSLAFT00000036680.1">
    <property type="protein sequence ID" value="ENSLAFP00000025505.1"/>
    <property type="gene ID" value="ENSLAFG00000026059.1"/>
</dbReference>
<dbReference type="GeneTree" id="ENSGT00940000162670"/>
<dbReference type="STRING" id="9785.ENSLAFP00000025505"/>
<dbReference type="Proteomes" id="UP000007646">
    <property type="component" value="Unassembled WGS sequence"/>
</dbReference>
<sequence>QWDLVGENGWKVPLEQTGHLQGWLLGSILLGMGCDQFGHRAVFVGSPVLATVLGASKALATSFPVLLALRLLHEGALVGAFLALCVARLELCDPPHRLLFSVDAGLFSVAGTLLLPSLAVLAQDWRLLQGLSILVTGILLLLVPSPVPESPCWLLAAGQLAQARKILWHFAEVSGVAPEDSSPEEDSLATGKEPARREGSLVPEAVGEGLGTPQDRAHPNTCPPPCVPRHRAGTCCLRGSYQPQYYSVLELLHNQVTWRNCLILGFRDLRVRLEHTRDTSPRWTLLRYSLKLGIRKTSLEPKPQWSPRPGPSKTTLLLSVLGLLASQAVSTLSNLFATEVFPTVIRVAGLGLVLGAGFLGQAAAPLADTHARHSFFLQLVVFATFSVLALLCVLLLPESHGGRLPQTLQDAEGFLCSPL</sequence>
<dbReference type="InterPro" id="IPR005828">
    <property type="entry name" value="MFS_sugar_transport-like"/>
</dbReference>
<accession>G3UCE7</accession>
<feature type="region of interest" description="Disordered" evidence="5">
    <location>
        <begin position="177"/>
        <end position="199"/>
    </location>
</feature>
<gene>
    <name evidence="7" type="primary">SLC22A31</name>
</gene>
<dbReference type="PANTHER" id="PTHR24064">
    <property type="entry name" value="SOLUTE CARRIER FAMILY 22 MEMBER"/>
    <property type="match status" value="1"/>
</dbReference>
<evidence type="ECO:0000256" key="2">
    <source>
        <dbReference type="ARBA" id="ARBA00022692"/>
    </source>
</evidence>
<feature type="transmembrane region" description="Helical" evidence="6">
    <location>
        <begin position="343"/>
        <end position="363"/>
    </location>
</feature>
<dbReference type="InParanoid" id="G3UCE7"/>
<dbReference type="eggNOG" id="KOG0255">
    <property type="taxonomic scope" value="Eukaryota"/>
</dbReference>
<reference evidence="7 8" key="1">
    <citation type="submission" date="2009-06" db="EMBL/GenBank/DDBJ databases">
        <title>The Genome Sequence of Loxodonta africana (African elephant).</title>
        <authorList>
            <person name="Di Palma F."/>
            <person name="Heiman D."/>
            <person name="Young S."/>
            <person name="Johnson J."/>
            <person name="Lander E.S."/>
            <person name="Lindblad-Toh K."/>
        </authorList>
    </citation>
    <scope>NUCLEOTIDE SEQUENCE [LARGE SCALE GENOMIC DNA]</scope>
    <source>
        <strain evidence="7 8">Isolate ISIS603380</strain>
    </source>
</reference>
<evidence type="ECO:0000313" key="8">
    <source>
        <dbReference type="Proteomes" id="UP000007646"/>
    </source>
</evidence>
<keyword evidence="2 6" id="KW-0812">Transmembrane</keyword>
<dbReference type="Gene3D" id="1.20.1250.20">
    <property type="entry name" value="MFS general substrate transporter like domains"/>
    <property type="match status" value="2"/>
</dbReference>
<organism evidence="7 8">
    <name type="scientific">Loxodonta africana</name>
    <name type="common">African elephant</name>
    <dbReference type="NCBI Taxonomy" id="9785"/>
    <lineage>
        <taxon>Eukaryota</taxon>
        <taxon>Metazoa</taxon>
        <taxon>Chordata</taxon>
        <taxon>Craniata</taxon>
        <taxon>Vertebrata</taxon>
        <taxon>Euteleostomi</taxon>
        <taxon>Mammalia</taxon>
        <taxon>Eutheria</taxon>
        <taxon>Afrotheria</taxon>
        <taxon>Proboscidea</taxon>
        <taxon>Elephantidae</taxon>
        <taxon>Loxodonta</taxon>
    </lineage>
</organism>
<dbReference type="GO" id="GO:0022857">
    <property type="term" value="F:transmembrane transporter activity"/>
    <property type="evidence" value="ECO:0007669"/>
    <property type="project" value="InterPro"/>
</dbReference>
<evidence type="ECO:0000313" key="7">
    <source>
        <dbReference type="Ensembl" id="ENSLAFP00000025505.1"/>
    </source>
</evidence>
<dbReference type="SUPFAM" id="SSF103473">
    <property type="entry name" value="MFS general substrate transporter"/>
    <property type="match status" value="2"/>
</dbReference>
<proteinExistence type="predicted"/>
<reference evidence="7" key="2">
    <citation type="submission" date="2025-08" db="UniProtKB">
        <authorList>
            <consortium name="Ensembl"/>
        </authorList>
    </citation>
    <scope>IDENTIFICATION</scope>
    <source>
        <strain evidence="7">Isolate ISIS603380</strain>
    </source>
</reference>
<evidence type="ECO:0000256" key="6">
    <source>
        <dbReference type="SAM" id="Phobius"/>
    </source>
</evidence>
<dbReference type="OMA" id="SYWSCAS"/>
<dbReference type="AlphaFoldDB" id="G3UCE7"/>
<reference evidence="7" key="3">
    <citation type="submission" date="2025-09" db="UniProtKB">
        <authorList>
            <consortium name="Ensembl"/>
        </authorList>
    </citation>
    <scope>IDENTIFICATION</scope>
    <source>
        <strain evidence="7">Isolate ISIS603380</strain>
    </source>
</reference>
<keyword evidence="4 6" id="KW-0472">Membrane</keyword>